<feature type="transmembrane region" description="Helical" evidence="8">
    <location>
        <begin position="327"/>
        <end position="347"/>
    </location>
</feature>
<keyword evidence="2 8" id="KW-0813">Transport</keyword>
<evidence type="ECO:0000256" key="5">
    <source>
        <dbReference type="ARBA" id="ARBA00022692"/>
    </source>
</evidence>
<evidence type="ECO:0000256" key="2">
    <source>
        <dbReference type="ARBA" id="ARBA00022448"/>
    </source>
</evidence>
<dbReference type="PANTHER" id="PTHR43357">
    <property type="entry name" value="INNER MEMBRANE ABC TRANSPORTER PERMEASE PROTEIN YDCV"/>
    <property type="match status" value="1"/>
</dbReference>
<dbReference type="PROSITE" id="PS50928">
    <property type="entry name" value="ABC_TM1"/>
    <property type="match status" value="2"/>
</dbReference>
<feature type="transmembrane region" description="Helical" evidence="8">
    <location>
        <begin position="359"/>
        <end position="380"/>
    </location>
</feature>
<name>A0A250JNL3_9BACT</name>
<comment type="subcellular location">
    <subcellularLocation>
        <location evidence="1">Cell inner membrane</location>
        <topology evidence="1">Multi-pass membrane protein</topology>
    </subcellularLocation>
    <subcellularLocation>
        <location evidence="8">Cell membrane</location>
        <topology evidence="8">Multi-pass membrane protein</topology>
    </subcellularLocation>
</comment>
<feature type="transmembrane region" description="Helical" evidence="8">
    <location>
        <begin position="283"/>
        <end position="307"/>
    </location>
</feature>
<dbReference type="RefSeq" id="WP_095957091.1">
    <property type="nucleotide sequence ID" value="NZ_CP022203.1"/>
</dbReference>
<feature type="transmembrane region" description="Helical" evidence="8">
    <location>
        <begin position="50"/>
        <end position="74"/>
    </location>
</feature>
<dbReference type="Gene3D" id="1.10.3720.10">
    <property type="entry name" value="MetI-like"/>
    <property type="match status" value="2"/>
</dbReference>
<keyword evidence="6 8" id="KW-1133">Transmembrane helix</keyword>
<feature type="transmembrane region" description="Helical" evidence="8">
    <location>
        <begin position="86"/>
        <end position="110"/>
    </location>
</feature>
<dbReference type="Pfam" id="PF00528">
    <property type="entry name" value="BPD_transp_1"/>
    <property type="match status" value="2"/>
</dbReference>
<dbReference type="InterPro" id="IPR035906">
    <property type="entry name" value="MetI-like_sf"/>
</dbReference>
<keyword evidence="3" id="KW-1003">Cell membrane</keyword>
<accession>A0A250JNL3</accession>
<protein>
    <submittedName>
        <fullName evidence="10">Iron ABC transporter permease</fullName>
    </submittedName>
</protein>
<evidence type="ECO:0000256" key="6">
    <source>
        <dbReference type="ARBA" id="ARBA00022989"/>
    </source>
</evidence>
<evidence type="ECO:0000256" key="3">
    <source>
        <dbReference type="ARBA" id="ARBA00022475"/>
    </source>
</evidence>
<organism evidence="10 11">
    <name type="scientific">Corallococcus macrosporus DSM 14697</name>
    <dbReference type="NCBI Taxonomy" id="1189310"/>
    <lineage>
        <taxon>Bacteria</taxon>
        <taxon>Pseudomonadati</taxon>
        <taxon>Myxococcota</taxon>
        <taxon>Myxococcia</taxon>
        <taxon>Myxococcales</taxon>
        <taxon>Cystobacterineae</taxon>
        <taxon>Myxococcaceae</taxon>
        <taxon>Corallococcus</taxon>
    </lineage>
</organism>
<feature type="transmembrane region" description="Helical" evidence="8">
    <location>
        <begin position="447"/>
        <end position="473"/>
    </location>
</feature>
<gene>
    <name evidence="10" type="ORF">MYMAC_000784</name>
</gene>
<feature type="transmembrane region" description="Helical" evidence="8">
    <location>
        <begin position="493"/>
        <end position="512"/>
    </location>
</feature>
<evidence type="ECO:0000256" key="4">
    <source>
        <dbReference type="ARBA" id="ARBA00022519"/>
    </source>
</evidence>
<feature type="domain" description="ABC transmembrane type-1" evidence="9">
    <location>
        <begin position="321"/>
        <end position="512"/>
    </location>
</feature>
<keyword evidence="7 8" id="KW-0472">Membrane</keyword>
<dbReference type="EMBL" id="CP022203">
    <property type="protein sequence ID" value="ATB45200.1"/>
    <property type="molecule type" value="Genomic_DNA"/>
</dbReference>
<sequence>MQRRAPVGLWVAGVAMAALALVPAVYLCVRAAEADADAWGLLLRARTWGLLGRTLGLAAAVTGCAALVSLPLAWLTARTDLPGRRLWTVLLCVPLAVPTFVSGYVLLAAFGVGGALEAPLTRWGLPVPPVYGFPGALLALSVSTYPYFFLALRAGLLSQDPAWLEGARSLGLSPTRAFFRVSVPLLRPAFASGALLVGLYVLSDFGAVALLQYDAFSRAIFVQYEGAYDRSYAALLGLALVSVTVGVLALELWLRGRAGYHRSAKGAARAAALVTLGRWRVPALLLCGAVVAVGVGLPVGVLVYWGVQGLAVDTGPMMGPSWNSVSASMLGAVAAVVGALPLAFLAVRYPSRLTVALERVSYAGYALPPIVLALSLVFLGVQAVPFLYGTLGMLVLAYVVRFLPQAVGVVRASLLQLNPHLPEAAASLGHPPSGVLRRVTGPLLRPGLLAGGALVFLTAMKELPATLLLAPIGFETLATRVWSATAEGLFAEAALPALVLMAVSTLGVGLLVSQEGGASSG</sequence>
<dbReference type="CDD" id="cd06261">
    <property type="entry name" value="TM_PBP2"/>
    <property type="match status" value="2"/>
</dbReference>
<dbReference type="OrthoDB" id="9795403at2"/>
<keyword evidence="11" id="KW-1185">Reference proteome</keyword>
<evidence type="ECO:0000313" key="11">
    <source>
        <dbReference type="Proteomes" id="UP000217343"/>
    </source>
</evidence>
<evidence type="ECO:0000313" key="10">
    <source>
        <dbReference type="EMBL" id="ATB45200.1"/>
    </source>
</evidence>
<feature type="transmembrane region" description="Helical" evidence="8">
    <location>
        <begin position="189"/>
        <end position="211"/>
    </location>
</feature>
<dbReference type="InterPro" id="IPR000515">
    <property type="entry name" value="MetI-like"/>
</dbReference>
<keyword evidence="5 8" id="KW-0812">Transmembrane</keyword>
<dbReference type="SUPFAM" id="SSF161098">
    <property type="entry name" value="MetI-like"/>
    <property type="match status" value="2"/>
</dbReference>
<dbReference type="AlphaFoldDB" id="A0A250JNL3"/>
<evidence type="ECO:0000256" key="8">
    <source>
        <dbReference type="RuleBase" id="RU363032"/>
    </source>
</evidence>
<feature type="transmembrane region" description="Helical" evidence="8">
    <location>
        <begin position="386"/>
        <end position="403"/>
    </location>
</feature>
<dbReference type="GO" id="GO:0055085">
    <property type="term" value="P:transmembrane transport"/>
    <property type="evidence" value="ECO:0007669"/>
    <property type="project" value="InterPro"/>
</dbReference>
<proteinExistence type="inferred from homology"/>
<feature type="domain" description="ABC transmembrane type-1" evidence="9">
    <location>
        <begin position="51"/>
        <end position="249"/>
    </location>
</feature>
<dbReference type="PANTHER" id="PTHR43357:SF3">
    <property type="entry name" value="FE(3+)-TRANSPORT SYSTEM PERMEASE PROTEIN FBPB 2"/>
    <property type="match status" value="1"/>
</dbReference>
<feature type="transmembrane region" description="Helical" evidence="8">
    <location>
        <begin position="130"/>
        <end position="150"/>
    </location>
</feature>
<feature type="transmembrane region" description="Helical" evidence="8">
    <location>
        <begin position="231"/>
        <end position="254"/>
    </location>
</feature>
<dbReference type="Proteomes" id="UP000217343">
    <property type="component" value="Chromosome"/>
</dbReference>
<reference evidence="10 11" key="1">
    <citation type="submission" date="2017-06" db="EMBL/GenBank/DDBJ databases">
        <title>Sequencing and comparative analysis of myxobacterial genomes.</title>
        <authorList>
            <person name="Rupp O."/>
            <person name="Goesmann A."/>
            <person name="Sogaard-Andersen L."/>
        </authorList>
    </citation>
    <scope>NUCLEOTIDE SEQUENCE [LARGE SCALE GENOMIC DNA]</scope>
    <source>
        <strain evidence="10 11">DSM 14697</strain>
    </source>
</reference>
<evidence type="ECO:0000256" key="1">
    <source>
        <dbReference type="ARBA" id="ARBA00004429"/>
    </source>
</evidence>
<comment type="similarity">
    <text evidence="8">Belongs to the binding-protein-dependent transport system permease family.</text>
</comment>
<keyword evidence="4" id="KW-0997">Cell inner membrane</keyword>
<dbReference type="GO" id="GO:0005886">
    <property type="term" value="C:plasma membrane"/>
    <property type="evidence" value="ECO:0007669"/>
    <property type="project" value="UniProtKB-SubCell"/>
</dbReference>
<dbReference type="KEGG" id="mmas:MYMAC_000784"/>
<evidence type="ECO:0000256" key="7">
    <source>
        <dbReference type="ARBA" id="ARBA00023136"/>
    </source>
</evidence>
<evidence type="ECO:0000259" key="9">
    <source>
        <dbReference type="PROSITE" id="PS50928"/>
    </source>
</evidence>